<dbReference type="Proteomes" id="UP001596270">
    <property type="component" value="Unassembled WGS sequence"/>
</dbReference>
<reference evidence="3" key="1">
    <citation type="journal article" date="2019" name="Int. J. Syst. Evol. Microbiol.">
        <title>The Global Catalogue of Microorganisms (GCM) 10K type strain sequencing project: providing services to taxonomists for standard genome sequencing and annotation.</title>
        <authorList>
            <consortium name="The Broad Institute Genomics Platform"/>
            <consortium name="The Broad Institute Genome Sequencing Center for Infectious Disease"/>
            <person name="Wu L."/>
            <person name="Ma J."/>
        </authorList>
    </citation>
    <scope>NUCLEOTIDE SEQUENCE [LARGE SCALE GENOMIC DNA]</scope>
    <source>
        <strain evidence="3">CCUG 39402</strain>
    </source>
</reference>
<name>A0ABW1TXB5_9BURK</name>
<evidence type="ECO:0000313" key="2">
    <source>
        <dbReference type="EMBL" id="MFC6281928.1"/>
    </source>
</evidence>
<feature type="chain" id="PRO_5046832507" evidence="1">
    <location>
        <begin position="23"/>
        <end position="269"/>
    </location>
</feature>
<feature type="signal peptide" evidence="1">
    <location>
        <begin position="1"/>
        <end position="22"/>
    </location>
</feature>
<keyword evidence="3" id="KW-1185">Reference proteome</keyword>
<gene>
    <name evidence="2" type="ORF">ACFQND_11850</name>
</gene>
<organism evidence="2 3">
    <name type="scientific">Polaromonas aquatica</name>
    <dbReference type="NCBI Taxonomy" id="332657"/>
    <lineage>
        <taxon>Bacteria</taxon>
        <taxon>Pseudomonadati</taxon>
        <taxon>Pseudomonadota</taxon>
        <taxon>Betaproteobacteria</taxon>
        <taxon>Burkholderiales</taxon>
        <taxon>Comamonadaceae</taxon>
        <taxon>Polaromonas</taxon>
    </lineage>
</organism>
<dbReference type="InterPro" id="IPR010239">
    <property type="entry name" value="CHP02001"/>
</dbReference>
<dbReference type="EMBL" id="JBHSRS010000018">
    <property type="protein sequence ID" value="MFC6281928.1"/>
    <property type="molecule type" value="Genomic_DNA"/>
</dbReference>
<sequence>MKLVPVQIALATTLALSGAAFAQTAAPAAPAAEASPLSFNIGLTTNYKYRGQDQDTSRTSAFKPALQGGVDYAFASGFYLGNWNSTVGFTDPDVANTTGKRARLEMDFYGGYKWSVGDWGFDVGALQYYYPNATKANTTEVYVGTSYGPFSAKYSNTVSKGYFGTGYATNDGRGTQYLNVAFAKEVAPNWTLKAAIGQTYFTSAVKAGGVPNYTDYSLGASYDLGNGLALGGYVQGGTNANNAAFNYTAGGSTKSLNKSTLIFTLTKTL</sequence>
<dbReference type="NCBIfam" id="TIGR02001">
    <property type="entry name" value="gcw_chp"/>
    <property type="match status" value="1"/>
</dbReference>
<protein>
    <submittedName>
        <fullName evidence="2">TorF family putative porin</fullName>
    </submittedName>
</protein>
<comment type="caution">
    <text evidence="2">The sequence shown here is derived from an EMBL/GenBank/DDBJ whole genome shotgun (WGS) entry which is preliminary data.</text>
</comment>
<keyword evidence="1" id="KW-0732">Signal</keyword>
<evidence type="ECO:0000313" key="3">
    <source>
        <dbReference type="Proteomes" id="UP001596270"/>
    </source>
</evidence>
<dbReference type="RefSeq" id="WP_371438473.1">
    <property type="nucleotide sequence ID" value="NZ_JBHSRS010000018.1"/>
</dbReference>
<proteinExistence type="predicted"/>
<accession>A0ABW1TXB5</accession>
<dbReference type="Pfam" id="PF09694">
    <property type="entry name" value="Gcw_chp"/>
    <property type="match status" value="1"/>
</dbReference>
<evidence type="ECO:0000256" key="1">
    <source>
        <dbReference type="SAM" id="SignalP"/>
    </source>
</evidence>